<dbReference type="AlphaFoldDB" id="A0AAX2DTA9"/>
<feature type="domain" description="Siphovirus-type tail component RIFT-related" evidence="1">
    <location>
        <begin position="21"/>
        <end position="125"/>
    </location>
</feature>
<dbReference type="InterPro" id="IPR006520">
    <property type="entry name" value="Dit_BPSPP_N"/>
</dbReference>
<gene>
    <name evidence="2" type="ORF">SAMN05421782_11932</name>
</gene>
<dbReference type="InterPro" id="IPR008841">
    <property type="entry name" value="Siphovirus-type_tail_N"/>
</dbReference>
<dbReference type="RefSeq" id="WP_003719506.1">
    <property type="nucleotide sequence ID" value="NZ_FNMX01000019.1"/>
</dbReference>
<dbReference type="Gene3D" id="2.40.30.200">
    <property type="match status" value="1"/>
</dbReference>
<organism evidence="2 3">
    <name type="scientific">Listeria ivanovii</name>
    <dbReference type="NCBI Taxonomy" id="1638"/>
    <lineage>
        <taxon>Bacteria</taxon>
        <taxon>Bacillati</taxon>
        <taxon>Bacillota</taxon>
        <taxon>Bacilli</taxon>
        <taxon>Bacillales</taxon>
        <taxon>Listeriaceae</taxon>
        <taxon>Listeria</taxon>
    </lineage>
</organism>
<sequence length="522" mass="59238">MTIGFTYKDIHSSFFDVEIIDYKNQLFPENSGSTESPSGRIGAFYFGPNIGQRTIEIQIQILADNLDDMSEKASEVADWLMQTDNIERSLTIDEDSDKVYFGRFEGAADIERRLYNGLVTLNFVCSDPHAYYEQQDMKLKQGSTELHVQGSQPTRPIINAVLKEDITSLSIATLDKYVYLGEGVDPDTGETPVKPSEIIINDPMNDLTRWTPVTKEELTFQLDYKNGEIDGTYTSNENAIYPSDFGVGDNWHGPMSKIVLSQSLDNWKVRIRVQNMASAQSQQGKLEIYLVDPNGDRIGLLQVKDNDLNSEVNYIKLEIGTQYSTSYPQKILYNETGKITKTYKTVQKKVKVNGKYKTINEKVQTGSYSEFRDFYGYLEVTKLGNTFSVEVVKYDKNIKPTTIKKLSFIDTENKYIKKLAQLNIYAAAWGTRDPNYALKFADTRVEKLNSVLADKSQIIAQKGEEIMVDCETETIYKDGVPFMQNLAIGSKWIDLEGGKSMLLNVAPFSSAEWYLSYRPKSF</sequence>
<evidence type="ECO:0000259" key="1">
    <source>
        <dbReference type="Pfam" id="PF05709"/>
    </source>
</evidence>
<protein>
    <submittedName>
        <fullName evidence="2">Phage tail component, N-terminal domain-containing protein</fullName>
    </submittedName>
</protein>
<accession>A0AAX2DTA9</accession>
<comment type="caution">
    <text evidence="2">The sequence shown here is derived from an EMBL/GenBank/DDBJ whole genome shotgun (WGS) entry which is preliminary data.</text>
</comment>
<reference evidence="2 3" key="1">
    <citation type="submission" date="2016-10" db="EMBL/GenBank/DDBJ databases">
        <authorList>
            <person name="Varghese N."/>
            <person name="Submissions S."/>
        </authorList>
    </citation>
    <scope>NUCLEOTIDE SEQUENCE [LARGE SCALE GENOMIC DNA]</scope>
    <source>
        <strain evidence="2 3">ATCC 49954</strain>
    </source>
</reference>
<dbReference type="Proteomes" id="UP000183610">
    <property type="component" value="Unassembled WGS sequence"/>
</dbReference>
<name>A0AAX2DTA9_LISIV</name>
<dbReference type="Pfam" id="PF05709">
    <property type="entry name" value="Sipho_tail"/>
    <property type="match status" value="1"/>
</dbReference>
<evidence type="ECO:0000313" key="2">
    <source>
        <dbReference type="EMBL" id="SDX38146.1"/>
    </source>
</evidence>
<dbReference type="NCBIfam" id="TIGR01633">
    <property type="entry name" value="phi3626_gp14_N"/>
    <property type="match status" value="1"/>
</dbReference>
<evidence type="ECO:0000313" key="3">
    <source>
        <dbReference type="Proteomes" id="UP000183610"/>
    </source>
</evidence>
<dbReference type="Gene3D" id="2.60.120.860">
    <property type="match status" value="1"/>
</dbReference>
<proteinExistence type="predicted"/>
<dbReference type="EMBL" id="FNMX01000019">
    <property type="protein sequence ID" value="SDX38146.1"/>
    <property type="molecule type" value="Genomic_DNA"/>
</dbReference>